<organism evidence="2 3">
    <name type="scientific">Anguilla anguilla</name>
    <name type="common">European freshwater eel</name>
    <name type="synonym">Muraena anguilla</name>
    <dbReference type="NCBI Taxonomy" id="7936"/>
    <lineage>
        <taxon>Eukaryota</taxon>
        <taxon>Metazoa</taxon>
        <taxon>Chordata</taxon>
        <taxon>Craniata</taxon>
        <taxon>Vertebrata</taxon>
        <taxon>Euteleostomi</taxon>
        <taxon>Actinopterygii</taxon>
        <taxon>Neopterygii</taxon>
        <taxon>Teleostei</taxon>
        <taxon>Anguilliformes</taxon>
        <taxon>Anguillidae</taxon>
        <taxon>Anguilla</taxon>
    </lineage>
</organism>
<dbReference type="AlphaFoldDB" id="A0A9D3RH23"/>
<name>A0A9D3RH23_ANGAN</name>
<sequence length="163" mass="17107">MEGTVSLIIFKCVKFHIVCSLQVSASAADVERSLTLPDSPRLIVLELASAGEDPVATEPLQTSLSLTDPPVTTSRSQEGYGTASLLRGRLTSFQPTRPSSPYISLPSLRPGSHQATLQPLQPSPPPSPSLTPSARLAVVGAQGPWEASSMSSTPCSAPSQRMV</sequence>
<feature type="compositionally biased region" description="Polar residues" evidence="1">
    <location>
        <begin position="93"/>
        <end position="102"/>
    </location>
</feature>
<feature type="region of interest" description="Disordered" evidence="1">
    <location>
        <begin position="54"/>
        <end position="81"/>
    </location>
</feature>
<comment type="caution">
    <text evidence="2">The sequence shown here is derived from an EMBL/GenBank/DDBJ whole genome shotgun (WGS) entry which is preliminary data.</text>
</comment>
<accession>A0A9D3RH23</accession>
<dbReference type="Proteomes" id="UP001044222">
    <property type="component" value="Unassembled WGS sequence"/>
</dbReference>
<evidence type="ECO:0000256" key="1">
    <source>
        <dbReference type="SAM" id="MobiDB-lite"/>
    </source>
</evidence>
<feature type="region of interest" description="Disordered" evidence="1">
    <location>
        <begin position="93"/>
        <end position="163"/>
    </location>
</feature>
<feature type="compositionally biased region" description="Polar residues" evidence="1">
    <location>
        <begin position="59"/>
        <end position="79"/>
    </location>
</feature>
<evidence type="ECO:0000313" key="2">
    <source>
        <dbReference type="EMBL" id="KAG5829976.1"/>
    </source>
</evidence>
<protein>
    <submittedName>
        <fullName evidence="2">Uncharacterized protein</fullName>
    </submittedName>
</protein>
<keyword evidence="3" id="KW-1185">Reference proteome</keyword>
<dbReference type="EMBL" id="JAFIRN010000911">
    <property type="protein sequence ID" value="KAG5829976.1"/>
    <property type="molecule type" value="Genomic_DNA"/>
</dbReference>
<feature type="compositionally biased region" description="Low complexity" evidence="1">
    <location>
        <begin position="147"/>
        <end position="163"/>
    </location>
</feature>
<reference evidence="2" key="1">
    <citation type="submission" date="2021-01" db="EMBL/GenBank/DDBJ databases">
        <title>A chromosome-scale assembly of European eel, Anguilla anguilla.</title>
        <authorList>
            <person name="Henkel C."/>
            <person name="Jong-Raadsen S.A."/>
            <person name="Dufour S."/>
            <person name="Weltzien F.-A."/>
            <person name="Palstra A.P."/>
            <person name="Pelster B."/>
            <person name="Spaink H.P."/>
            <person name="Van Den Thillart G.E."/>
            <person name="Jansen H."/>
            <person name="Zahm M."/>
            <person name="Klopp C."/>
            <person name="Cedric C."/>
            <person name="Louis A."/>
            <person name="Berthelot C."/>
            <person name="Parey E."/>
            <person name="Roest Crollius H."/>
            <person name="Montfort J."/>
            <person name="Robinson-Rechavi M."/>
            <person name="Bucao C."/>
            <person name="Bouchez O."/>
            <person name="Gislard M."/>
            <person name="Lluch J."/>
            <person name="Milhes M."/>
            <person name="Lampietro C."/>
            <person name="Lopez Roques C."/>
            <person name="Donnadieu C."/>
            <person name="Braasch I."/>
            <person name="Desvignes T."/>
            <person name="Postlethwait J."/>
            <person name="Bobe J."/>
            <person name="Guiguen Y."/>
            <person name="Dirks R."/>
        </authorList>
    </citation>
    <scope>NUCLEOTIDE SEQUENCE</scope>
    <source>
        <strain evidence="2">Tag_6206</strain>
        <tissue evidence="2">Liver</tissue>
    </source>
</reference>
<gene>
    <name evidence="2" type="ORF">ANANG_G00319810</name>
</gene>
<proteinExistence type="predicted"/>
<evidence type="ECO:0000313" key="3">
    <source>
        <dbReference type="Proteomes" id="UP001044222"/>
    </source>
</evidence>